<dbReference type="EMBL" id="CM000913">
    <property type="protein sequence ID" value="EFG09520.1"/>
    <property type="molecule type" value="Genomic_DNA"/>
</dbReference>
<evidence type="ECO:0000313" key="3">
    <source>
        <dbReference type="Proteomes" id="UP000002357"/>
    </source>
</evidence>
<dbReference type="KEGG" id="sclf:BB341_06660"/>
<dbReference type="GeneID" id="93729097"/>
<organism evidence="2 3">
    <name type="scientific">Streptomyces clavuligerus</name>
    <dbReference type="NCBI Taxonomy" id="1901"/>
    <lineage>
        <taxon>Bacteria</taxon>
        <taxon>Bacillati</taxon>
        <taxon>Actinomycetota</taxon>
        <taxon>Actinomycetes</taxon>
        <taxon>Kitasatosporales</taxon>
        <taxon>Streptomycetaceae</taxon>
        <taxon>Streptomyces</taxon>
    </lineage>
</organism>
<name>B5H0P1_STRCL</name>
<dbReference type="InterPro" id="IPR007278">
    <property type="entry name" value="DUF397"/>
</dbReference>
<protein>
    <submittedName>
        <fullName evidence="2">DUF397 domain-containing protein</fullName>
    </submittedName>
</protein>
<dbReference type="OrthoDB" id="4562195at2"/>
<dbReference type="Proteomes" id="UP000002357">
    <property type="component" value="Chromosome"/>
</dbReference>
<evidence type="ECO:0000259" key="1">
    <source>
        <dbReference type="Pfam" id="PF04149"/>
    </source>
</evidence>
<reference evidence="2 3" key="1">
    <citation type="journal article" date="2010" name="Genome Biol. Evol.">
        <title>The sequence of a 1.8-mb bacterial linear plasmid reveals a rich evolutionary reservoir of secondary metabolic pathways.</title>
        <authorList>
            <person name="Medema M.H."/>
            <person name="Trefzer A."/>
            <person name="Kovalchuk A."/>
            <person name="van den Berg M."/>
            <person name="Mueller U."/>
            <person name="Heijne W."/>
            <person name="Wu L."/>
            <person name="Alam M.T."/>
            <person name="Ronning C.M."/>
            <person name="Nierman W.C."/>
            <person name="Bovenberg R.A.L."/>
            <person name="Breitling R."/>
            <person name="Takano E."/>
        </authorList>
    </citation>
    <scope>NUCLEOTIDE SEQUENCE [LARGE SCALE GENOMIC DNA]</scope>
    <source>
        <strain evidence="3">ATCC 27064 / DSM 738 / JCM 4710 / NBRC 13307 / NCIMB 12785 / NRRL 3585 / VKM Ac-602</strain>
    </source>
</reference>
<dbReference type="STRING" id="1901.BB341_06660"/>
<keyword evidence="3" id="KW-1185">Reference proteome</keyword>
<dbReference type="RefSeq" id="WP_003957818.1">
    <property type="nucleotide sequence ID" value="NZ_CM000913.1"/>
</dbReference>
<feature type="domain" description="DUF397" evidence="1">
    <location>
        <begin position="12"/>
        <end position="68"/>
    </location>
</feature>
<evidence type="ECO:0000313" key="2">
    <source>
        <dbReference type="EMBL" id="EFG09520.1"/>
    </source>
</evidence>
<accession>B5H0P1</accession>
<dbReference type="Pfam" id="PF04149">
    <property type="entry name" value="DUF397"/>
    <property type="match status" value="1"/>
</dbReference>
<gene>
    <name evidence="2" type="ORF">SCLAV_4449</name>
</gene>
<proteinExistence type="predicted"/>
<sequence length="72" mass="7694">MSRISVSSTEHTWVKSSYSGAGGHDCVEWAPSMAAISGRVPVRDSKSPHRPALVFPAAGWSCFVDFAKGRSV</sequence>
<dbReference type="AlphaFoldDB" id="B5H0P1"/>